<feature type="transmembrane region" description="Helical" evidence="1">
    <location>
        <begin position="248"/>
        <end position="270"/>
    </location>
</feature>
<protein>
    <recommendedName>
        <fullName evidence="3">Major facilitator superfamily (MFS) profile domain-containing protein</fullName>
    </recommendedName>
</protein>
<feature type="transmembrane region" description="Helical" evidence="1">
    <location>
        <begin position="329"/>
        <end position="350"/>
    </location>
</feature>
<dbReference type="EMBL" id="HBIX01016425">
    <property type="protein sequence ID" value="CAE0719121.1"/>
    <property type="molecule type" value="Transcribed_RNA"/>
</dbReference>
<feature type="transmembrane region" description="Helical" evidence="1">
    <location>
        <begin position="505"/>
        <end position="526"/>
    </location>
</feature>
<feature type="transmembrane region" description="Helical" evidence="1">
    <location>
        <begin position="119"/>
        <end position="140"/>
    </location>
</feature>
<evidence type="ECO:0008006" key="3">
    <source>
        <dbReference type="Google" id="ProtNLM"/>
    </source>
</evidence>
<sequence length="548" mass="58042">MMHHFRTCQLRLIITGLIFAVSGMCSCSSYIFPPKGGAITRKREPLYGRLHRKAFHTPSTNHYQLQAMTFDIVQEETLAVVEPPVVVKTPPAITPFRKSNAVAARPTIAAKETLSKVDFVVFATYFCNIVVSTLSVVTVPAMAIEYNLPPQAMAAFCTSVAGMASLGGGMGKLVNGFVCQYLGGHRASWIYLLALAALKMAMSFSQSLAPIGMCLVGVDFLSSVQWTSNCAVMMNHYGDNPRKIARGITLLSLSSTIGAMCAKIIGAGLLQATEWRTVCRLGSVMALVGSSVMYFGGDVVRAAPGGGNSNTYTSSSISANKNKNQSPLVAIKSILSNPIFWMFGFGHSLGTLARSSDRLLGPFLQEVGGISGSVAAALTSSVTIGFVLGLIKGGSFSKMKSIEEKIKMVKKNAVISVLSVLGLAACGTKGVSNLVGGNSNALVAAITLFSGLTASAVSFQFYQFANLMSSNIFPEHTSVALSFTDGVGFFTTAAILGINSRLVGSFGWCTSWVFIAAAFAVGGMLMTQAIQPVLVQVQANENQRHFVR</sequence>
<dbReference type="SUPFAM" id="SSF103473">
    <property type="entry name" value="MFS general substrate transporter"/>
    <property type="match status" value="1"/>
</dbReference>
<feature type="transmembrane region" description="Helical" evidence="1">
    <location>
        <begin position="477"/>
        <end position="499"/>
    </location>
</feature>
<reference evidence="2" key="1">
    <citation type="submission" date="2021-01" db="EMBL/GenBank/DDBJ databases">
        <authorList>
            <person name="Corre E."/>
            <person name="Pelletier E."/>
            <person name="Niang G."/>
            <person name="Scheremetjew M."/>
            <person name="Finn R."/>
            <person name="Kale V."/>
            <person name="Holt S."/>
            <person name="Cochrane G."/>
            <person name="Meng A."/>
            <person name="Brown T."/>
            <person name="Cohen L."/>
        </authorList>
    </citation>
    <scope>NUCLEOTIDE SEQUENCE</scope>
    <source>
        <strain evidence="2">10249 10 AB</strain>
    </source>
</reference>
<feature type="transmembrane region" description="Helical" evidence="1">
    <location>
        <begin position="370"/>
        <end position="391"/>
    </location>
</feature>
<evidence type="ECO:0000256" key="1">
    <source>
        <dbReference type="SAM" id="Phobius"/>
    </source>
</evidence>
<dbReference type="InterPro" id="IPR036259">
    <property type="entry name" value="MFS_trans_sf"/>
</dbReference>
<keyword evidence="1" id="KW-1133">Transmembrane helix</keyword>
<feature type="transmembrane region" description="Helical" evidence="1">
    <location>
        <begin position="412"/>
        <end position="435"/>
    </location>
</feature>
<keyword evidence="1" id="KW-0472">Membrane</keyword>
<dbReference type="InterPro" id="IPR011701">
    <property type="entry name" value="MFS"/>
</dbReference>
<dbReference type="AlphaFoldDB" id="A0A7S4AL19"/>
<evidence type="ECO:0000313" key="2">
    <source>
        <dbReference type="EMBL" id="CAE0719121.1"/>
    </source>
</evidence>
<feature type="transmembrane region" description="Helical" evidence="1">
    <location>
        <begin position="183"/>
        <end position="201"/>
    </location>
</feature>
<dbReference type="GO" id="GO:0022857">
    <property type="term" value="F:transmembrane transporter activity"/>
    <property type="evidence" value="ECO:0007669"/>
    <property type="project" value="InterPro"/>
</dbReference>
<name>A0A7S4AL19_9STRA</name>
<gene>
    <name evidence="2" type="ORF">PAUS00366_LOCUS11875</name>
</gene>
<feature type="transmembrane region" description="Helical" evidence="1">
    <location>
        <begin position="152"/>
        <end position="171"/>
    </location>
</feature>
<feature type="transmembrane region" description="Helical" evidence="1">
    <location>
        <begin position="12"/>
        <end position="32"/>
    </location>
</feature>
<organism evidence="2">
    <name type="scientific">Pseudo-nitzschia australis</name>
    <dbReference type="NCBI Taxonomy" id="44445"/>
    <lineage>
        <taxon>Eukaryota</taxon>
        <taxon>Sar</taxon>
        <taxon>Stramenopiles</taxon>
        <taxon>Ochrophyta</taxon>
        <taxon>Bacillariophyta</taxon>
        <taxon>Bacillariophyceae</taxon>
        <taxon>Bacillariophycidae</taxon>
        <taxon>Bacillariales</taxon>
        <taxon>Bacillariaceae</taxon>
        <taxon>Pseudo-nitzschia</taxon>
    </lineage>
</organism>
<dbReference type="PROSITE" id="PS51257">
    <property type="entry name" value="PROKAR_LIPOPROTEIN"/>
    <property type="match status" value="1"/>
</dbReference>
<dbReference type="Pfam" id="PF07690">
    <property type="entry name" value="MFS_1"/>
    <property type="match status" value="1"/>
</dbReference>
<feature type="transmembrane region" description="Helical" evidence="1">
    <location>
        <begin position="441"/>
        <end position="465"/>
    </location>
</feature>
<dbReference type="Gene3D" id="1.20.1250.20">
    <property type="entry name" value="MFS general substrate transporter like domains"/>
    <property type="match status" value="1"/>
</dbReference>
<keyword evidence="1" id="KW-0812">Transmembrane</keyword>
<proteinExistence type="predicted"/>
<accession>A0A7S4AL19</accession>